<dbReference type="OrthoDB" id="9802050at2"/>
<comment type="caution">
    <text evidence="1">The sequence shown here is derived from an EMBL/GenBank/DDBJ whole genome shotgun (WGS) entry which is preliminary data.</text>
</comment>
<evidence type="ECO:0000313" key="1">
    <source>
        <dbReference type="EMBL" id="PCE44254.1"/>
    </source>
</evidence>
<evidence type="ECO:0000313" key="2">
    <source>
        <dbReference type="Proteomes" id="UP000218934"/>
    </source>
</evidence>
<name>A0A2A4G2K2_9SPHN</name>
<dbReference type="SUPFAM" id="SSF53187">
    <property type="entry name" value="Zn-dependent exopeptidases"/>
    <property type="match status" value="1"/>
</dbReference>
<dbReference type="RefSeq" id="WP_066959059.1">
    <property type="nucleotide sequence ID" value="NZ_CP023449.1"/>
</dbReference>
<keyword evidence="1" id="KW-0378">Hydrolase</keyword>
<keyword evidence="2" id="KW-1185">Reference proteome</keyword>
<dbReference type="KEGG" id="rdi:CMV14_11685"/>
<organism evidence="1 2">
    <name type="scientific">Rhizorhabdus dicambivorans</name>
    <dbReference type="NCBI Taxonomy" id="1850238"/>
    <lineage>
        <taxon>Bacteria</taxon>
        <taxon>Pseudomonadati</taxon>
        <taxon>Pseudomonadota</taxon>
        <taxon>Alphaproteobacteria</taxon>
        <taxon>Sphingomonadales</taxon>
        <taxon>Sphingomonadaceae</taxon>
        <taxon>Rhizorhabdus</taxon>
    </lineage>
</organism>
<sequence length="286" mass="30752">MAYEPAFTLLGPEIPQSPVLLAVPHAGRNYPDDVVARARVPMARLRALEDRHADRLVAQAVAEGGTAIVATIARAAIDLNRDPREIDPAMIDGELRGDALLPTGKVRAGLGLFPRRLPACGELWRGRMSQAEAAHWILHAHEPYHRAIAERIEATRAIFGGAVLIDCHSMPPLPVHQAGGPVRVVVGDRFGAGASSAVVDLTMALIEGVGLRAARNHPYAGGYTIDRHGRPRRNVHAIQIEYDRSLYLDAALDAPAGHLEECSRLLATIAGQLGELVRPDLPMAAE</sequence>
<dbReference type="EMBL" id="NWUF01000001">
    <property type="protein sequence ID" value="PCE44254.1"/>
    <property type="molecule type" value="Genomic_DNA"/>
</dbReference>
<protein>
    <submittedName>
        <fullName evidence="1">N-formylglutamate amidohydrolase</fullName>
    </submittedName>
</protein>
<dbReference type="Proteomes" id="UP000218934">
    <property type="component" value="Unassembled WGS sequence"/>
</dbReference>
<reference evidence="1 2" key="1">
    <citation type="submission" date="2017-09" db="EMBL/GenBank/DDBJ databases">
        <title>The Catabolism of 3,6-Dichlorosalicylic acid is Initiated by the Cytochrome P450 Monooxygenase DsmABC in Rhizorhabdus dicambivorans Ndbn-20.</title>
        <authorList>
            <person name="Na L."/>
        </authorList>
    </citation>
    <scope>NUCLEOTIDE SEQUENCE [LARGE SCALE GENOMIC DNA]</scope>
    <source>
        <strain evidence="1 2">Ndbn-20m</strain>
    </source>
</reference>
<dbReference type="InterPro" id="IPR007709">
    <property type="entry name" value="N-FG_amidohydro"/>
</dbReference>
<accession>A0A2A4G2K2</accession>
<dbReference type="GO" id="GO:0016787">
    <property type="term" value="F:hydrolase activity"/>
    <property type="evidence" value="ECO:0007669"/>
    <property type="project" value="UniProtKB-KW"/>
</dbReference>
<gene>
    <name evidence="1" type="ORF">COO09_01070</name>
</gene>
<proteinExistence type="predicted"/>
<dbReference type="Gene3D" id="3.40.630.40">
    <property type="entry name" value="Zn-dependent exopeptidases"/>
    <property type="match status" value="1"/>
</dbReference>
<dbReference type="AlphaFoldDB" id="A0A2A4G2K2"/>
<dbReference type="Pfam" id="PF05013">
    <property type="entry name" value="FGase"/>
    <property type="match status" value="1"/>
</dbReference>